<sequence>ERKKKAKVEEEDYISHLPGILQPYISKVLDVESNGHCGFEVVYFCLGHVHYFHLAVKNKLYQDTKERGKWCKDKYYISNLPSVLKRIKVDSSGTC</sequence>
<dbReference type="VEuPathDB" id="FungiDB:VP01_9855g1"/>
<feature type="non-terminal residue" evidence="1">
    <location>
        <position position="1"/>
    </location>
</feature>
<dbReference type="AlphaFoldDB" id="A0A0L6U636"/>
<dbReference type="OrthoDB" id="1915076at2759"/>
<gene>
    <name evidence="1" type="ORF">VP01_9855g1</name>
</gene>
<evidence type="ECO:0008006" key="3">
    <source>
        <dbReference type="Google" id="ProtNLM"/>
    </source>
</evidence>
<comment type="caution">
    <text evidence="1">The sequence shown here is derived from an EMBL/GenBank/DDBJ whole genome shotgun (WGS) entry which is preliminary data.</text>
</comment>
<evidence type="ECO:0000313" key="2">
    <source>
        <dbReference type="Proteomes" id="UP000037035"/>
    </source>
</evidence>
<dbReference type="Proteomes" id="UP000037035">
    <property type="component" value="Unassembled WGS sequence"/>
</dbReference>
<reference evidence="1 2" key="1">
    <citation type="submission" date="2015-08" db="EMBL/GenBank/DDBJ databases">
        <title>Next Generation Sequencing and Analysis of the Genome of Puccinia sorghi L Schw, the Causal Agent of Maize Common Rust.</title>
        <authorList>
            <person name="Rochi L."/>
            <person name="Burguener G."/>
            <person name="Darino M."/>
            <person name="Turjanski A."/>
            <person name="Kreff E."/>
            <person name="Dieguez M.J."/>
            <person name="Sacco F."/>
        </authorList>
    </citation>
    <scope>NUCLEOTIDE SEQUENCE [LARGE SCALE GENOMIC DNA]</scope>
    <source>
        <strain evidence="1 2">RO10H11247</strain>
    </source>
</reference>
<evidence type="ECO:0000313" key="1">
    <source>
        <dbReference type="EMBL" id="KNZ43797.1"/>
    </source>
</evidence>
<proteinExistence type="predicted"/>
<organism evidence="1 2">
    <name type="scientific">Puccinia sorghi</name>
    <dbReference type="NCBI Taxonomy" id="27349"/>
    <lineage>
        <taxon>Eukaryota</taxon>
        <taxon>Fungi</taxon>
        <taxon>Dikarya</taxon>
        <taxon>Basidiomycota</taxon>
        <taxon>Pucciniomycotina</taxon>
        <taxon>Pucciniomycetes</taxon>
        <taxon>Pucciniales</taxon>
        <taxon>Pucciniaceae</taxon>
        <taxon>Puccinia</taxon>
    </lineage>
</organism>
<keyword evidence="2" id="KW-1185">Reference proteome</keyword>
<name>A0A0L6U636_9BASI</name>
<protein>
    <recommendedName>
        <fullName evidence="3">OTU domain-containing protein</fullName>
    </recommendedName>
</protein>
<feature type="non-terminal residue" evidence="1">
    <location>
        <position position="95"/>
    </location>
</feature>
<accession>A0A0L6U636</accession>
<dbReference type="EMBL" id="LAVV01015553">
    <property type="protein sequence ID" value="KNZ43797.1"/>
    <property type="molecule type" value="Genomic_DNA"/>
</dbReference>